<dbReference type="AlphaFoldDB" id="A0A0C9XNL0"/>
<keyword evidence="2" id="KW-1185">Reference proteome</keyword>
<dbReference type="STRING" id="1095629.A0A0C9XNL0"/>
<proteinExistence type="predicted"/>
<dbReference type="EMBL" id="KN838653">
    <property type="protein sequence ID" value="KIJ99131.1"/>
    <property type="molecule type" value="Genomic_DNA"/>
</dbReference>
<dbReference type="OrthoDB" id="1046782at2759"/>
<reference evidence="2" key="2">
    <citation type="submission" date="2015-01" db="EMBL/GenBank/DDBJ databases">
        <title>Evolutionary Origins and Diversification of the Mycorrhizal Mutualists.</title>
        <authorList>
            <consortium name="DOE Joint Genome Institute"/>
            <consortium name="Mycorrhizal Genomics Consortium"/>
            <person name="Kohler A."/>
            <person name="Kuo A."/>
            <person name="Nagy L.G."/>
            <person name="Floudas D."/>
            <person name="Copeland A."/>
            <person name="Barry K.W."/>
            <person name="Cichocki N."/>
            <person name="Veneault-Fourrey C."/>
            <person name="LaButti K."/>
            <person name="Lindquist E.A."/>
            <person name="Lipzen A."/>
            <person name="Lundell T."/>
            <person name="Morin E."/>
            <person name="Murat C."/>
            <person name="Riley R."/>
            <person name="Ohm R."/>
            <person name="Sun H."/>
            <person name="Tunlid A."/>
            <person name="Henrissat B."/>
            <person name="Grigoriev I.V."/>
            <person name="Hibbett D.S."/>
            <person name="Martin F."/>
        </authorList>
    </citation>
    <scope>NUCLEOTIDE SEQUENCE [LARGE SCALE GENOMIC DNA]</scope>
    <source>
        <strain evidence="2">LaAM-08-1</strain>
    </source>
</reference>
<sequence>GSTFKDQSNSQVVFKVGASGSRGVMRITDFVFTTAGPTACTIVVEWNVAQPSGVSAGAGMRNVGFTYPICNSLTSNSDLIEHLIYRTGGDKLVMLYFAQLVKLNITSHCHQFGKLARNYTWVWVTDHNLDSDGLSQLMVYSSRGVLSESQGPVWMIST</sequence>
<dbReference type="Proteomes" id="UP000054477">
    <property type="component" value="Unassembled WGS sequence"/>
</dbReference>
<evidence type="ECO:0000313" key="1">
    <source>
        <dbReference type="EMBL" id="KIJ99131.1"/>
    </source>
</evidence>
<organism evidence="1 2">
    <name type="scientific">Laccaria amethystina LaAM-08-1</name>
    <dbReference type="NCBI Taxonomy" id="1095629"/>
    <lineage>
        <taxon>Eukaryota</taxon>
        <taxon>Fungi</taxon>
        <taxon>Dikarya</taxon>
        <taxon>Basidiomycota</taxon>
        <taxon>Agaricomycotina</taxon>
        <taxon>Agaricomycetes</taxon>
        <taxon>Agaricomycetidae</taxon>
        <taxon>Agaricales</taxon>
        <taxon>Agaricineae</taxon>
        <taxon>Hydnangiaceae</taxon>
        <taxon>Laccaria</taxon>
    </lineage>
</organism>
<gene>
    <name evidence="1" type="ORF">K443DRAFT_47175</name>
</gene>
<accession>A0A0C9XNL0</accession>
<feature type="non-terminal residue" evidence="1">
    <location>
        <position position="1"/>
    </location>
</feature>
<feature type="non-terminal residue" evidence="1">
    <location>
        <position position="158"/>
    </location>
</feature>
<name>A0A0C9XNL0_9AGAR</name>
<dbReference type="HOGENOM" id="CLU_1673428_0_0_1"/>
<protein>
    <submittedName>
        <fullName evidence="1">Glycoside hydrolase family 55 protein</fullName>
    </submittedName>
</protein>
<dbReference type="GO" id="GO:0016787">
    <property type="term" value="F:hydrolase activity"/>
    <property type="evidence" value="ECO:0007669"/>
    <property type="project" value="UniProtKB-KW"/>
</dbReference>
<dbReference type="Gene3D" id="2.160.20.10">
    <property type="entry name" value="Single-stranded right-handed beta-helix, Pectin lyase-like"/>
    <property type="match status" value="1"/>
</dbReference>
<evidence type="ECO:0000313" key="2">
    <source>
        <dbReference type="Proteomes" id="UP000054477"/>
    </source>
</evidence>
<reference evidence="1 2" key="1">
    <citation type="submission" date="2014-04" db="EMBL/GenBank/DDBJ databases">
        <authorList>
            <consortium name="DOE Joint Genome Institute"/>
            <person name="Kuo A."/>
            <person name="Kohler A."/>
            <person name="Nagy L.G."/>
            <person name="Floudas D."/>
            <person name="Copeland A."/>
            <person name="Barry K.W."/>
            <person name="Cichocki N."/>
            <person name="Veneault-Fourrey C."/>
            <person name="LaButti K."/>
            <person name="Lindquist E.A."/>
            <person name="Lipzen A."/>
            <person name="Lundell T."/>
            <person name="Morin E."/>
            <person name="Murat C."/>
            <person name="Sun H."/>
            <person name="Tunlid A."/>
            <person name="Henrissat B."/>
            <person name="Grigoriev I.V."/>
            <person name="Hibbett D.S."/>
            <person name="Martin F."/>
            <person name="Nordberg H.P."/>
            <person name="Cantor M.N."/>
            <person name="Hua S.X."/>
        </authorList>
    </citation>
    <scope>NUCLEOTIDE SEQUENCE [LARGE SCALE GENOMIC DNA]</scope>
    <source>
        <strain evidence="1 2">LaAM-08-1</strain>
    </source>
</reference>
<dbReference type="InterPro" id="IPR012334">
    <property type="entry name" value="Pectin_lyas_fold"/>
</dbReference>
<keyword evidence="1" id="KW-0378">Hydrolase</keyword>